<dbReference type="PANTHER" id="PTHR37422">
    <property type="entry name" value="TEICHURONIC ACID BIOSYNTHESIS PROTEIN TUAE"/>
    <property type="match status" value="1"/>
</dbReference>
<dbReference type="Proteomes" id="UP000003836">
    <property type="component" value="Unassembled WGS sequence"/>
</dbReference>
<dbReference type="GO" id="GO:0016874">
    <property type="term" value="F:ligase activity"/>
    <property type="evidence" value="ECO:0007669"/>
    <property type="project" value="UniProtKB-KW"/>
</dbReference>
<feature type="transmembrane region" description="Helical" evidence="5">
    <location>
        <begin position="60"/>
        <end position="79"/>
    </location>
</feature>
<dbReference type="KEGG" id="vtu:IX91_00635"/>
<dbReference type="PATRIC" id="fig|1051646.9.peg.119"/>
<dbReference type="eggNOG" id="COG3307">
    <property type="taxonomic scope" value="Bacteria"/>
</dbReference>
<accession>F9T0F3</accession>
<feature type="transmembrane region" description="Helical" evidence="5">
    <location>
        <begin position="383"/>
        <end position="402"/>
    </location>
</feature>
<feature type="transmembrane region" description="Helical" evidence="5">
    <location>
        <begin position="7"/>
        <end position="24"/>
    </location>
</feature>
<organism evidence="7 10">
    <name type="scientific">Vibrio tubiashii ATCC 19109</name>
    <dbReference type="NCBI Taxonomy" id="1051646"/>
    <lineage>
        <taxon>Bacteria</taxon>
        <taxon>Pseudomonadati</taxon>
        <taxon>Pseudomonadota</taxon>
        <taxon>Gammaproteobacteria</taxon>
        <taxon>Vibrionales</taxon>
        <taxon>Vibrionaceae</taxon>
        <taxon>Vibrio</taxon>
        <taxon>Vibrio oreintalis group</taxon>
    </lineage>
</organism>
<dbReference type="EMBL" id="AFWI01000013">
    <property type="protein sequence ID" value="EGU58713.1"/>
    <property type="molecule type" value="Genomic_DNA"/>
</dbReference>
<evidence type="ECO:0000259" key="6">
    <source>
        <dbReference type="Pfam" id="PF04932"/>
    </source>
</evidence>
<keyword evidence="9" id="KW-1185">Reference proteome</keyword>
<dbReference type="HOGENOM" id="CLU_049451_0_1_6"/>
<feature type="domain" description="O-antigen ligase-related" evidence="6">
    <location>
        <begin position="181"/>
        <end position="338"/>
    </location>
</feature>
<dbReference type="RefSeq" id="WP_004742899.1">
    <property type="nucleotide sequence ID" value="NZ_AFWI01000013.1"/>
</dbReference>
<dbReference type="Pfam" id="PF04932">
    <property type="entry name" value="Wzy_C"/>
    <property type="match status" value="1"/>
</dbReference>
<keyword evidence="7" id="KW-0436">Ligase</keyword>
<dbReference type="AlphaFoldDB" id="F9T0F3"/>
<evidence type="ECO:0000256" key="5">
    <source>
        <dbReference type="SAM" id="Phobius"/>
    </source>
</evidence>
<feature type="transmembrane region" description="Helical" evidence="5">
    <location>
        <begin position="360"/>
        <end position="376"/>
    </location>
</feature>
<evidence type="ECO:0000256" key="3">
    <source>
        <dbReference type="ARBA" id="ARBA00022989"/>
    </source>
</evidence>
<keyword evidence="4 5" id="KW-0472">Membrane</keyword>
<name>F9T0F3_9VIBR</name>
<feature type="transmembrane region" description="Helical" evidence="5">
    <location>
        <begin position="220"/>
        <end position="238"/>
    </location>
</feature>
<evidence type="ECO:0000313" key="10">
    <source>
        <dbReference type="Proteomes" id="UP000030071"/>
    </source>
</evidence>
<feature type="transmembrane region" description="Helical" evidence="5">
    <location>
        <begin position="150"/>
        <end position="170"/>
    </location>
</feature>
<evidence type="ECO:0000313" key="9">
    <source>
        <dbReference type="Proteomes" id="UP000003836"/>
    </source>
</evidence>
<evidence type="ECO:0000256" key="2">
    <source>
        <dbReference type="ARBA" id="ARBA00022692"/>
    </source>
</evidence>
<dbReference type="Proteomes" id="UP000030071">
    <property type="component" value="Chromosome 1"/>
</dbReference>
<reference evidence="8" key="1">
    <citation type="submission" date="2011-08" db="EMBL/GenBank/DDBJ databases">
        <authorList>
            <person name="Hoffman M."/>
            <person name="Strain E.A."/>
            <person name="Brown E."/>
            <person name="Allard M.W."/>
        </authorList>
    </citation>
    <scope>NUCLEOTIDE SEQUENCE</scope>
    <source>
        <strain evidence="8">ATCC 19109</strain>
    </source>
</reference>
<feature type="transmembrane region" description="Helical" evidence="5">
    <location>
        <begin position="85"/>
        <end position="106"/>
    </location>
</feature>
<dbReference type="InterPro" id="IPR051533">
    <property type="entry name" value="WaaL-like"/>
</dbReference>
<sequence length="411" mass="45920">MFNHTNLSSKNVICWCLFLVPALLLSTPNFSVGVIAFSVIISTFYLLSNKNEIKLDKFDYLVMFSLSFYFFGAIPIAIYDGTTARYFQGGARLLLCIPIYVSLSHYLKIKKVNLREHLELGVIFGSASAFILAIYQFYYLEMGRVDGFLFSINFGYLACSLAFLAFTLTFSSNKKALLLTAFILGVFSVTLTLTRGAIFAIPILLILVTALKFKSLSFKHILTCASIFVIASIATYHYSSDFRQRIDFTISEFSHISSGDINNALSSGDRIQFWFAATQAFKVSPLIGLPYKEREHLNQKLHSEGKMGERASRINRGHAHSQYFEMLASNGLLGIISILAIFVFPFVLLASHYIKSSSEWAFSGTVFVAGFMIFGLTEVPLTANLIGSFYGFMLAVFFAIIASEKHNKSVH</sequence>
<reference evidence="8 9" key="2">
    <citation type="journal article" date="2012" name="Int. J. Syst. Evol. Microbiol.">
        <title>Vibrio caribbeanicus sp. nov., isolated from the marine sponge Scleritoderma cyanea.</title>
        <authorList>
            <person name="Hoffmann M."/>
            <person name="Monday S.R."/>
            <person name="Allard M.W."/>
            <person name="Strain E.A."/>
            <person name="Whittaker P."/>
            <person name="Naum M."/>
            <person name="McCarthy P.J."/>
            <person name="Lopez J.V."/>
            <person name="Fischer M."/>
            <person name="Brown E.W."/>
        </authorList>
    </citation>
    <scope>NUCLEOTIDE SEQUENCE [LARGE SCALE GENOMIC DNA]</scope>
    <source>
        <strain evidence="8 9">ATCC 19109</strain>
    </source>
</reference>
<comment type="subcellular location">
    <subcellularLocation>
        <location evidence="1">Membrane</location>
        <topology evidence="1">Multi-pass membrane protein</topology>
    </subcellularLocation>
</comment>
<dbReference type="STRING" id="1051646.IX91_00635"/>
<feature type="transmembrane region" description="Helical" evidence="5">
    <location>
        <begin position="332"/>
        <end position="354"/>
    </location>
</feature>
<evidence type="ECO:0000256" key="4">
    <source>
        <dbReference type="ARBA" id="ARBA00023136"/>
    </source>
</evidence>
<proteinExistence type="predicted"/>
<feature type="transmembrane region" description="Helical" evidence="5">
    <location>
        <begin position="30"/>
        <end position="48"/>
    </location>
</feature>
<evidence type="ECO:0000313" key="8">
    <source>
        <dbReference type="EMBL" id="EGU58713.1"/>
    </source>
</evidence>
<dbReference type="GO" id="GO:0016020">
    <property type="term" value="C:membrane"/>
    <property type="evidence" value="ECO:0007669"/>
    <property type="project" value="UniProtKB-SubCell"/>
</dbReference>
<dbReference type="EMBL" id="CP009354">
    <property type="protein sequence ID" value="AIW12738.1"/>
    <property type="molecule type" value="Genomic_DNA"/>
</dbReference>
<dbReference type="InterPro" id="IPR007016">
    <property type="entry name" value="O-antigen_ligase-rel_domated"/>
</dbReference>
<feature type="transmembrane region" description="Helical" evidence="5">
    <location>
        <begin position="177"/>
        <end position="208"/>
    </location>
</feature>
<evidence type="ECO:0000256" key="1">
    <source>
        <dbReference type="ARBA" id="ARBA00004141"/>
    </source>
</evidence>
<reference evidence="7 10" key="3">
    <citation type="submission" date="2014-08" db="EMBL/GenBank/DDBJ databases">
        <title>First Complete Genome Sequence of the Shellfish Pathogen Vibrio tubiashii.</title>
        <authorList>
            <person name="Richards G.P."/>
            <person name="Needleman D.S."/>
            <person name="Watson M.A."/>
            <person name="Bono J.L."/>
        </authorList>
    </citation>
    <scope>NUCLEOTIDE SEQUENCE [LARGE SCALE GENOMIC DNA]</scope>
    <source>
        <strain evidence="7 10">ATCC 19109</strain>
    </source>
</reference>
<keyword evidence="3 5" id="KW-1133">Transmembrane helix</keyword>
<keyword evidence="2 5" id="KW-0812">Transmembrane</keyword>
<feature type="transmembrane region" description="Helical" evidence="5">
    <location>
        <begin position="118"/>
        <end position="138"/>
    </location>
</feature>
<protein>
    <submittedName>
        <fullName evidence="7">Ligase</fullName>
    </submittedName>
</protein>
<dbReference type="GeneID" id="23443215"/>
<dbReference type="PANTHER" id="PTHR37422:SF17">
    <property type="entry name" value="O-ANTIGEN LIGASE"/>
    <property type="match status" value="1"/>
</dbReference>
<gene>
    <name evidence="7" type="ORF">IX91_00635</name>
    <name evidence="8" type="ORF">VITU9109_12992</name>
</gene>
<evidence type="ECO:0000313" key="7">
    <source>
        <dbReference type="EMBL" id="AIW12738.1"/>
    </source>
</evidence>